<dbReference type="Proteomes" id="UP000245626">
    <property type="component" value="Unassembled WGS sequence"/>
</dbReference>
<name>A0ACD0NYC5_9BASI</name>
<reference evidence="1 2" key="1">
    <citation type="journal article" date="2018" name="Mol. Biol. Evol.">
        <title>Broad Genomic Sampling Reveals a Smut Pathogenic Ancestry of the Fungal Clade Ustilaginomycotina.</title>
        <authorList>
            <person name="Kijpornyongpan T."/>
            <person name="Mondo S.J."/>
            <person name="Barry K."/>
            <person name="Sandor L."/>
            <person name="Lee J."/>
            <person name="Lipzen A."/>
            <person name="Pangilinan J."/>
            <person name="LaButti K."/>
            <person name="Hainaut M."/>
            <person name="Henrissat B."/>
            <person name="Grigoriev I.V."/>
            <person name="Spatafora J.W."/>
            <person name="Aime M.C."/>
        </authorList>
    </citation>
    <scope>NUCLEOTIDE SEQUENCE [LARGE SCALE GENOMIC DNA]</scope>
    <source>
        <strain evidence="1 2">SA 807</strain>
    </source>
</reference>
<gene>
    <name evidence="1" type="ORF">IE53DRAFT_77562</name>
</gene>
<sequence>MNQRKGRGGGGGHLHRRIDDRFFIFIYFILYSRRKGGLDRWRVIPVGKRQVFAFMFRMAGKRKTNLWRVSKNRLPSFAVMKPINFPRFVCGCSPFLILGGYFSGFL</sequence>
<protein>
    <submittedName>
        <fullName evidence="1">Uncharacterized protein</fullName>
    </submittedName>
</protein>
<proteinExistence type="predicted"/>
<evidence type="ECO:0000313" key="1">
    <source>
        <dbReference type="EMBL" id="PWN50819.1"/>
    </source>
</evidence>
<keyword evidence="2" id="KW-1185">Reference proteome</keyword>
<accession>A0ACD0NYC5</accession>
<evidence type="ECO:0000313" key="2">
    <source>
        <dbReference type="Proteomes" id="UP000245626"/>
    </source>
</evidence>
<dbReference type="EMBL" id="KZ819894">
    <property type="protein sequence ID" value="PWN50819.1"/>
    <property type="molecule type" value="Genomic_DNA"/>
</dbReference>
<organism evidence="1 2">
    <name type="scientific">Violaceomyces palustris</name>
    <dbReference type="NCBI Taxonomy" id="1673888"/>
    <lineage>
        <taxon>Eukaryota</taxon>
        <taxon>Fungi</taxon>
        <taxon>Dikarya</taxon>
        <taxon>Basidiomycota</taxon>
        <taxon>Ustilaginomycotina</taxon>
        <taxon>Ustilaginomycetes</taxon>
        <taxon>Violaceomycetales</taxon>
        <taxon>Violaceomycetaceae</taxon>
        <taxon>Violaceomyces</taxon>
    </lineage>
</organism>